<dbReference type="Proteomes" id="UP000034591">
    <property type="component" value="Unassembled WGS sequence"/>
</dbReference>
<proteinExistence type="predicted"/>
<dbReference type="AlphaFoldDB" id="A0A0G0H444"/>
<protein>
    <recommendedName>
        <fullName evidence="4">Membrane protein 6-pyruvoyl-tetrahydropterin synthase-related domain-containing protein</fullName>
    </recommendedName>
</protein>
<evidence type="ECO:0000313" key="2">
    <source>
        <dbReference type="EMBL" id="KKQ36927.1"/>
    </source>
</evidence>
<comment type="caution">
    <text evidence="2">The sequence shown here is derived from an EMBL/GenBank/DDBJ whole genome shotgun (WGS) entry which is preliminary data.</text>
</comment>
<keyword evidence="1" id="KW-1133">Transmembrane helix</keyword>
<sequence>MKRSYRLITFVFLLFIFSSFLFPGNRVANDYPLISADSGIEGFSPPSLWSERSAEGMGEYVISTLWSWPMDFLYGLLFKLGFNFSLVERLLGVTPILILGYVGISRLLSHFKIKGYGRVVGTLLYLTNTYIILLVDGGQFSIGIAYAFFPISFISVIKAIRSTLLRKIIAGLSVCVLGVFDIRFIYILLILLFIYFIYESIFLKKDEVKRWIRSSFLTGFITLLIFTGLNFYWLLPALLVKAPVLPSTYQRVTQTSFLSFTTLGHALYLLQPHWYLNVFGKVTPLVAGFAFIPMLVFLTPVLKKKDRNVGLWLIVAVIGIFLTKGVNAPLGTVYNWLFVNIPGFSLFRDSTKFFFLVALAYSVLIGYTVEELNQKIKWKMEDGRWKIVIPIILCLYLMIIIKPIWTGKMTGTFSPPINKEDFTKVSEVLKKDTDFGRVLWIPSRPPLGHLSPIHPILEASRIAAKRPFSSANVGIYESFNFIRVASYMGELFDIAGIKYIGYPYPDTRREDLKSDNIDYYYSFAEQLQNLGWIDDISLYHPPVALFKTKHSEDRFFTAENKFLVVGSEGIYNELLNIQNFGLQNNALIFAEEGPGLGNTCKNGSQQVKTPSEPETCKVLLYDKDKIDFAVTLIDRSAFIFPSGYLDFDPDESGWWKRETADFARFRYFLQEKYSIDSLDFDYGGGYAIAEGNKKIQIANNILKNGEILLARVMQSSRGGKIEFYQSENKIGEIITNIENPEKINIKLTGNSKSSGKYFTYDKSDIRWFEVGELKSDDDLEIRTEGSINIINALVVTPLENWTTINASMYQYNIIDRHELIDGQKSYFLASDSNPDVGYERISPARYKVNINGLKNPETLVFSETYDPLWEIKNIEDGVISNSYPLYSLINGFNIDHDGVYEVYFPPQKYTYPGLLVSGLTLVISISGLILLKKKQS</sequence>
<dbReference type="EMBL" id="LBTI01000032">
    <property type="protein sequence ID" value="KKQ36927.1"/>
    <property type="molecule type" value="Genomic_DNA"/>
</dbReference>
<reference evidence="2 3" key="1">
    <citation type="journal article" date="2015" name="Nature">
        <title>rRNA introns, odd ribosomes, and small enigmatic genomes across a large radiation of phyla.</title>
        <authorList>
            <person name="Brown C.T."/>
            <person name="Hug L.A."/>
            <person name="Thomas B.C."/>
            <person name="Sharon I."/>
            <person name="Castelle C.J."/>
            <person name="Singh A."/>
            <person name="Wilkins M.J."/>
            <person name="Williams K.H."/>
            <person name="Banfield J.F."/>
        </authorList>
    </citation>
    <scope>NUCLEOTIDE SEQUENCE [LARGE SCALE GENOMIC DNA]</scope>
</reference>
<evidence type="ECO:0008006" key="4">
    <source>
        <dbReference type="Google" id="ProtNLM"/>
    </source>
</evidence>
<gene>
    <name evidence="2" type="ORF">US53_C0032G0003</name>
</gene>
<accession>A0A0G0H444</accession>
<feature type="transmembrane region" description="Helical" evidence="1">
    <location>
        <begin position="282"/>
        <end position="302"/>
    </location>
</feature>
<feature type="transmembrane region" description="Helical" evidence="1">
    <location>
        <begin position="909"/>
        <end position="931"/>
    </location>
</feature>
<evidence type="ECO:0000256" key="1">
    <source>
        <dbReference type="SAM" id="Phobius"/>
    </source>
</evidence>
<evidence type="ECO:0000313" key="3">
    <source>
        <dbReference type="Proteomes" id="UP000034591"/>
    </source>
</evidence>
<feature type="transmembrane region" description="Helical" evidence="1">
    <location>
        <begin position="217"/>
        <end position="240"/>
    </location>
</feature>
<feature type="transmembrane region" description="Helical" evidence="1">
    <location>
        <begin position="169"/>
        <end position="197"/>
    </location>
</feature>
<organism evidence="2 3">
    <name type="scientific">Candidatus Woesebacteria bacterium GW2011_GWA1_37_7</name>
    <dbReference type="NCBI Taxonomy" id="1618545"/>
    <lineage>
        <taxon>Bacteria</taxon>
        <taxon>Candidatus Woeseibacteriota</taxon>
    </lineage>
</organism>
<keyword evidence="1" id="KW-0812">Transmembrane</keyword>
<feature type="transmembrane region" description="Helical" evidence="1">
    <location>
        <begin position="309"/>
        <end position="330"/>
    </location>
</feature>
<feature type="transmembrane region" description="Helical" evidence="1">
    <location>
        <begin position="387"/>
        <end position="405"/>
    </location>
</feature>
<dbReference type="PATRIC" id="fig|1618545.3.peg.502"/>
<feature type="transmembrane region" description="Helical" evidence="1">
    <location>
        <begin position="350"/>
        <end position="367"/>
    </location>
</feature>
<feature type="transmembrane region" description="Helical" evidence="1">
    <location>
        <begin position="129"/>
        <end position="157"/>
    </location>
</feature>
<dbReference type="STRING" id="1618545.US53_C0032G0003"/>
<keyword evidence="1" id="KW-0472">Membrane</keyword>
<feature type="transmembrane region" description="Helical" evidence="1">
    <location>
        <begin position="90"/>
        <end position="109"/>
    </location>
</feature>
<name>A0A0G0H444_9BACT</name>